<feature type="transmembrane region" description="Helical" evidence="2">
    <location>
        <begin position="196"/>
        <end position="217"/>
    </location>
</feature>
<dbReference type="GO" id="GO:0008233">
    <property type="term" value="F:peptidase activity"/>
    <property type="evidence" value="ECO:0007669"/>
    <property type="project" value="InterPro"/>
</dbReference>
<proteinExistence type="predicted"/>
<feature type="transmembrane region" description="Helical" evidence="2">
    <location>
        <begin position="339"/>
        <end position="366"/>
    </location>
</feature>
<feature type="transmembrane region" description="Helical" evidence="2">
    <location>
        <begin position="307"/>
        <end position="327"/>
    </location>
</feature>
<keyword evidence="2" id="KW-0472">Membrane</keyword>
<gene>
    <name evidence="3" type="ORF">V6x_54670</name>
</gene>
<feature type="transmembrane region" description="Helical" evidence="2">
    <location>
        <begin position="409"/>
        <end position="428"/>
    </location>
</feature>
<feature type="transmembrane region" description="Helical" evidence="2">
    <location>
        <begin position="143"/>
        <end position="160"/>
    </location>
</feature>
<accession>A0A517WKD4</accession>
<evidence type="ECO:0008006" key="5">
    <source>
        <dbReference type="Google" id="ProtNLM"/>
    </source>
</evidence>
<keyword evidence="2" id="KW-1133">Transmembrane helix</keyword>
<dbReference type="PANTHER" id="PTHR36844:SF1">
    <property type="entry name" value="PROTEASE PRSW"/>
    <property type="match status" value="1"/>
</dbReference>
<dbReference type="RefSeq" id="WP_145044253.1">
    <property type="nucleotide sequence ID" value="NZ_CP036347.1"/>
</dbReference>
<dbReference type="Proteomes" id="UP000320722">
    <property type="component" value="Chromosome"/>
</dbReference>
<evidence type="ECO:0000313" key="4">
    <source>
        <dbReference type="Proteomes" id="UP000320722"/>
    </source>
</evidence>
<dbReference type="InterPro" id="IPR026898">
    <property type="entry name" value="PrsW"/>
</dbReference>
<feature type="compositionally biased region" description="Polar residues" evidence="1">
    <location>
        <begin position="105"/>
        <end position="116"/>
    </location>
</feature>
<dbReference type="EMBL" id="CP036347">
    <property type="protein sequence ID" value="QDU05726.1"/>
    <property type="molecule type" value="Genomic_DNA"/>
</dbReference>
<feature type="region of interest" description="Disordered" evidence="1">
    <location>
        <begin position="95"/>
        <end position="119"/>
    </location>
</feature>
<keyword evidence="2" id="KW-0812">Transmembrane</keyword>
<reference evidence="3 4" key="1">
    <citation type="submission" date="2019-02" db="EMBL/GenBank/DDBJ databases">
        <title>Deep-cultivation of Planctomycetes and their phenomic and genomic characterization uncovers novel biology.</title>
        <authorList>
            <person name="Wiegand S."/>
            <person name="Jogler M."/>
            <person name="Boedeker C."/>
            <person name="Pinto D."/>
            <person name="Vollmers J."/>
            <person name="Rivas-Marin E."/>
            <person name="Kohn T."/>
            <person name="Peeters S.H."/>
            <person name="Heuer A."/>
            <person name="Rast P."/>
            <person name="Oberbeckmann S."/>
            <person name="Bunk B."/>
            <person name="Jeske O."/>
            <person name="Meyerdierks A."/>
            <person name="Storesund J.E."/>
            <person name="Kallscheuer N."/>
            <person name="Luecker S."/>
            <person name="Lage O.M."/>
            <person name="Pohl T."/>
            <person name="Merkel B.J."/>
            <person name="Hornburger P."/>
            <person name="Mueller R.-W."/>
            <person name="Bruemmer F."/>
            <person name="Labrenz M."/>
            <person name="Spormann A.M."/>
            <person name="Op den Camp H."/>
            <person name="Overmann J."/>
            <person name="Amann R."/>
            <person name="Jetten M.S.M."/>
            <person name="Mascher T."/>
            <person name="Medema M.H."/>
            <person name="Devos D.P."/>
            <person name="Kaster A.-K."/>
            <person name="Ovreas L."/>
            <person name="Rohde M."/>
            <person name="Galperin M.Y."/>
            <person name="Jogler C."/>
        </authorList>
    </citation>
    <scope>NUCLEOTIDE SEQUENCE [LARGE SCALE GENOMIC DNA]</scope>
    <source>
        <strain evidence="3 4">V6</strain>
    </source>
</reference>
<feature type="transmembrane region" description="Helical" evidence="2">
    <location>
        <begin position="172"/>
        <end position="190"/>
    </location>
</feature>
<evidence type="ECO:0000313" key="3">
    <source>
        <dbReference type="EMBL" id="QDU05726.1"/>
    </source>
</evidence>
<organism evidence="3 4">
    <name type="scientific">Gimesia chilikensis</name>
    <dbReference type="NCBI Taxonomy" id="2605989"/>
    <lineage>
        <taxon>Bacteria</taxon>
        <taxon>Pseudomonadati</taxon>
        <taxon>Planctomycetota</taxon>
        <taxon>Planctomycetia</taxon>
        <taxon>Planctomycetales</taxon>
        <taxon>Planctomycetaceae</taxon>
        <taxon>Gimesia</taxon>
    </lineage>
</organism>
<evidence type="ECO:0000256" key="1">
    <source>
        <dbReference type="SAM" id="MobiDB-lite"/>
    </source>
</evidence>
<feature type="transmembrane region" description="Helical" evidence="2">
    <location>
        <begin position="378"/>
        <end position="397"/>
    </location>
</feature>
<feature type="transmembrane region" description="Helical" evidence="2">
    <location>
        <begin position="269"/>
        <end position="295"/>
    </location>
</feature>
<dbReference type="Pfam" id="PF13367">
    <property type="entry name" value="PrsW-protease"/>
    <property type="match status" value="1"/>
</dbReference>
<sequence>MSVGTVDPKWWIAKAEIPDGPFDVEIVRERIRTLELFPDNLACPVGGNEWKPLREWKDAFEDAISVAVSRLPPPPPLNSATYFVQANSAPEKLTLQPRGERKSISENTEGQPINSSEPPPNIAYEANNAFEPYLQNILDLKQYMLPGWILYLMIMVPFFLPNFGSTPGSPWFLAIIATICGGILFSVLIKPGENDYGIGIGAFIFTFIIAIPLLFFFQEMATKYAGTPFSEVMKTGGGRFKIFLCLTWLIGNGYNQISPDDLGASLPFFYHFVVMFSSVALCEEVLKFIPVMYVAKSTAGDWKQRGLFVGALSGLGFGIVEGVMYHSQMYQPQEMPLSIYLLRFFSVAMLHGCWTTISAACFYYLLENPDDNSHKPPTDIFEYTFLILFSVISSMGLHSLYNVLVARSLFLGLLVAWLTVFITVRLYYAQQEPDNLLGTDSAECST</sequence>
<evidence type="ECO:0000256" key="2">
    <source>
        <dbReference type="SAM" id="Phobius"/>
    </source>
</evidence>
<protein>
    <recommendedName>
        <fullName evidence="5">PrsW family intramembrane metalloprotease</fullName>
    </recommendedName>
</protein>
<dbReference type="AlphaFoldDB" id="A0A517WKD4"/>
<dbReference type="PANTHER" id="PTHR36844">
    <property type="entry name" value="PROTEASE PRSW"/>
    <property type="match status" value="1"/>
</dbReference>
<name>A0A517WKD4_9PLAN</name>